<dbReference type="EMBL" id="CR855201">
    <property type="protein sequence ID" value="CAH67435.1"/>
    <property type="molecule type" value="Genomic_DNA"/>
</dbReference>
<sequence length="268" mass="30015">MTSAVTSAMTSAPAAARPRVLAGERRRDDANGGHQRVEGDAANSPVTKTTAEGQRTAPATRKKRRRRSDRRWRRCSGGLRRRRRGGRGRRRLGDHEGGLPERRRRLERRRRTAGAAATTAARGGTALGLYRRRETKARVATGSGGLGDPFKGASERRRRPTATGGEKESRGFGGERPIRIDLESTNFQSDLDDDSKREKEEEISRIISPLKISPETERIDRIGKRRRRGSARVSGRRRREVDDESDKWDPLVSEREREKSGGSADWAN</sequence>
<reference evidence="2" key="2">
    <citation type="submission" date="2004-10" db="EMBL/GenBank/DDBJ databases">
        <title>Chromosome-wide comparison between domesticated rice subspecies indica and japonica.</title>
        <authorList>
            <person name="Han B."/>
        </authorList>
    </citation>
    <scope>NUCLEOTIDE SEQUENCE</scope>
</reference>
<evidence type="ECO:0000256" key="1">
    <source>
        <dbReference type="SAM" id="MobiDB-lite"/>
    </source>
</evidence>
<feature type="compositionally biased region" description="Basic residues" evidence="1">
    <location>
        <begin position="223"/>
        <end position="238"/>
    </location>
</feature>
<name>Q01IK5_ORYSA</name>
<dbReference type="AlphaFoldDB" id="Q01IK5"/>
<gene>
    <name evidence="2" type="primary">H0305E08.6</name>
</gene>
<feature type="compositionally biased region" description="Basic and acidic residues" evidence="1">
    <location>
        <begin position="91"/>
        <end position="101"/>
    </location>
</feature>
<proteinExistence type="predicted"/>
<accession>Q01IK5</accession>
<feature type="compositionally biased region" description="Basic residues" evidence="1">
    <location>
        <begin position="60"/>
        <end position="90"/>
    </location>
</feature>
<feature type="compositionally biased region" description="Basic and acidic residues" evidence="1">
    <location>
        <begin position="22"/>
        <end position="39"/>
    </location>
</feature>
<feature type="compositionally biased region" description="Low complexity" evidence="1">
    <location>
        <begin position="113"/>
        <end position="129"/>
    </location>
</feature>
<feature type="compositionally biased region" description="Polar residues" evidence="1">
    <location>
        <begin position="44"/>
        <end position="53"/>
    </location>
</feature>
<feature type="compositionally biased region" description="Basic and acidic residues" evidence="1">
    <location>
        <begin position="247"/>
        <end position="260"/>
    </location>
</feature>
<organism evidence="2">
    <name type="scientific">Oryza sativa</name>
    <name type="common">Rice</name>
    <dbReference type="NCBI Taxonomy" id="4530"/>
    <lineage>
        <taxon>Eukaryota</taxon>
        <taxon>Viridiplantae</taxon>
        <taxon>Streptophyta</taxon>
        <taxon>Embryophyta</taxon>
        <taxon>Tracheophyta</taxon>
        <taxon>Spermatophyta</taxon>
        <taxon>Magnoliopsida</taxon>
        <taxon>Liliopsida</taxon>
        <taxon>Poales</taxon>
        <taxon>Poaceae</taxon>
        <taxon>BOP clade</taxon>
        <taxon>Oryzoideae</taxon>
        <taxon>Oryzeae</taxon>
        <taxon>Oryzinae</taxon>
        <taxon>Oryza</taxon>
    </lineage>
</organism>
<reference evidence="2" key="1">
    <citation type="journal article" date="2002" name="Nature">
        <title>Sequence and analysis of rice chromosome 4.</title>
        <authorList>
            <person name="Feng Q."/>
            <person name="Zhang Y."/>
            <person name="Hao P."/>
            <person name="Wang S."/>
            <person name="Fu G."/>
            <person name="Huang Y."/>
            <person name="Li Y."/>
            <person name="Zhu J."/>
            <person name="Liu Y."/>
            <person name="Hu X."/>
            <person name="Jia P."/>
            <person name="Zhang Y."/>
            <person name="Zhao Q."/>
            <person name="Ying K."/>
            <person name="Yu S."/>
            <person name="Tang Y."/>
            <person name="Weng Q."/>
            <person name="Zhang L."/>
            <person name="Lu Y."/>
            <person name="Mu J."/>
            <person name="Lu Y."/>
            <person name="Zhang L.S."/>
            <person name="Yu Z."/>
            <person name="Fan D."/>
            <person name="Liu X."/>
            <person name="Lu T."/>
            <person name="Li C."/>
            <person name="Wu Y."/>
            <person name="Sun T."/>
            <person name="Lei H."/>
            <person name="Li T."/>
            <person name="Hu H."/>
            <person name="Guan J."/>
            <person name="Wu M."/>
            <person name="Zhang R."/>
            <person name="Zhou B."/>
            <person name="Chen Z."/>
            <person name="Chen L."/>
            <person name="Jin Z."/>
            <person name="Wang R."/>
            <person name="Yin H."/>
            <person name="Cai Z."/>
            <person name="Ren S."/>
            <person name="Lv G."/>
            <person name="Gu W."/>
            <person name="Zhu G."/>
            <person name="Tu Y."/>
            <person name="Jia J."/>
            <person name="Zhang Y."/>
            <person name="Chen J."/>
            <person name="Kang H."/>
            <person name="Chen X."/>
            <person name="Shao C."/>
            <person name="Sun Y."/>
            <person name="Hu Q."/>
            <person name="Zhang X."/>
            <person name="Zhang W."/>
            <person name="Wang L."/>
            <person name="Ding C."/>
            <person name="Sheng H."/>
            <person name="Gu J."/>
            <person name="Chen S."/>
            <person name="Ni L."/>
            <person name="Zhu F."/>
            <person name="Chen W."/>
            <person name="Lan L."/>
            <person name="Lai Y."/>
            <person name="Cheng Z."/>
            <person name="Gu M."/>
            <person name="Jiang J."/>
            <person name="Li J."/>
            <person name="Hong G."/>
            <person name="Xue Y."/>
            <person name="Han B."/>
        </authorList>
    </citation>
    <scope>NUCLEOTIDE SEQUENCE</scope>
</reference>
<feature type="compositionally biased region" description="Basic and acidic residues" evidence="1">
    <location>
        <begin position="194"/>
        <end position="204"/>
    </location>
</feature>
<feature type="compositionally biased region" description="Basic residues" evidence="1">
    <location>
        <begin position="102"/>
        <end position="112"/>
    </location>
</feature>
<feature type="region of interest" description="Disordered" evidence="1">
    <location>
        <begin position="1"/>
        <end position="268"/>
    </location>
</feature>
<protein>
    <submittedName>
        <fullName evidence="2">H0305E08.6 protein</fullName>
    </submittedName>
</protein>
<feature type="compositionally biased region" description="Polar residues" evidence="1">
    <location>
        <begin position="1"/>
        <end position="10"/>
    </location>
</feature>
<evidence type="ECO:0000313" key="2">
    <source>
        <dbReference type="EMBL" id="CAH67435.1"/>
    </source>
</evidence>